<feature type="repeat" description="WD" evidence="6">
    <location>
        <begin position="394"/>
        <end position="435"/>
    </location>
</feature>
<gene>
    <name evidence="9" type="ORF">QBC37DRAFT_125131</name>
</gene>
<feature type="repeat" description="WD" evidence="6">
    <location>
        <begin position="359"/>
        <end position="393"/>
    </location>
</feature>
<evidence type="ECO:0000256" key="3">
    <source>
        <dbReference type="ARBA" id="ARBA00022737"/>
    </source>
</evidence>
<dbReference type="SUPFAM" id="SSF50978">
    <property type="entry name" value="WD40 repeat-like"/>
    <property type="match status" value="1"/>
</dbReference>
<dbReference type="CDD" id="cd00200">
    <property type="entry name" value="WD40"/>
    <property type="match status" value="1"/>
</dbReference>
<dbReference type="Pfam" id="PF00400">
    <property type="entry name" value="WD40"/>
    <property type="match status" value="7"/>
</dbReference>
<dbReference type="InterPro" id="IPR001680">
    <property type="entry name" value="WD40_rpt"/>
</dbReference>
<feature type="region of interest" description="Disordered" evidence="7">
    <location>
        <begin position="88"/>
        <end position="115"/>
    </location>
</feature>
<dbReference type="Pfam" id="PF08581">
    <property type="entry name" value="Tup_N"/>
    <property type="match status" value="1"/>
</dbReference>
<dbReference type="SMART" id="SM00320">
    <property type="entry name" value="WD40"/>
    <property type="match status" value="7"/>
</dbReference>
<keyword evidence="4" id="KW-0805">Transcription regulation</keyword>
<feature type="repeat" description="WD" evidence="6">
    <location>
        <begin position="574"/>
        <end position="610"/>
    </location>
</feature>
<keyword evidence="10" id="KW-1185">Reference proteome</keyword>
<dbReference type="Gene3D" id="2.130.10.10">
    <property type="entry name" value="YVTN repeat-like/Quinoprotein amine dehydrogenase"/>
    <property type="match status" value="1"/>
</dbReference>
<dbReference type="PRINTS" id="PR00320">
    <property type="entry name" value="GPROTEINBRPT"/>
</dbReference>
<dbReference type="PANTHER" id="PTHR44156">
    <property type="entry name" value="SUPERNUMERARY LIMBS, ISOFORM B-RELATED"/>
    <property type="match status" value="1"/>
</dbReference>
<dbReference type="Gene3D" id="1.20.5.340">
    <property type="match status" value="1"/>
</dbReference>
<dbReference type="InterPro" id="IPR019775">
    <property type="entry name" value="WD40_repeat_CS"/>
</dbReference>
<evidence type="ECO:0000256" key="7">
    <source>
        <dbReference type="SAM" id="MobiDB-lite"/>
    </source>
</evidence>
<dbReference type="InterPro" id="IPR013890">
    <property type="entry name" value="Tscrpt_rep_Tup1_N"/>
</dbReference>
<dbReference type="FunFam" id="2.130.10.10:FF:000111">
    <property type="entry name" value="Transcriptional repressor rco-1"/>
    <property type="match status" value="1"/>
</dbReference>
<feature type="compositionally biased region" description="Pro residues" evidence="7">
    <location>
        <begin position="146"/>
        <end position="171"/>
    </location>
</feature>
<dbReference type="InterPro" id="IPR015943">
    <property type="entry name" value="WD40/YVTN_repeat-like_dom_sf"/>
</dbReference>
<dbReference type="PROSITE" id="PS50294">
    <property type="entry name" value="WD_REPEATS_REGION"/>
    <property type="match status" value="6"/>
</dbReference>
<organism evidence="9 10">
    <name type="scientific">Rhypophila decipiens</name>
    <dbReference type="NCBI Taxonomy" id="261697"/>
    <lineage>
        <taxon>Eukaryota</taxon>
        <taxon>Fungi</taxon>
        <taxon>Dikarya</taxon>
        <taxon>Ascomycota</taxon>
        <taxon>Pezizomycotina</taxon>
        <taxon>Sordariomycetes</taxon>
        <taxon>Sordariomycetidae</taxon>
        <taxon>Sordariales</taxon>
        <taxon>Naviculisporaceae</taxon>
        <taxon>Rhypophila</taxon>
    </lineage>
</organism>
<keyword evidence="5" id="KW-0804">Transcription</keyword>
<feature type="repeat" description="WD" evidence="6">
    <location>
        <begin position="435"/>
        <end position="469"/>
    </location>
</feature>
<comment type="caution">
    <text evidence="9">The sequence shown here is derived from an EMBL/GenBank/DDBJ whole genome shotgun (WGS) entry which is preliminary data.</text>
</comment>
<sequence>MSIYQGHRGMPGPPPGNNGSGRLAELLDQIRIEFDTQARTYGDYEHQLQTHTQEMQLIRERVYQMERTHLDLKAKYEEEISILRRQLESRGGPPGNMNPPSQHGGPAQQPPSIGIGTGAFAAIMAGQGGQAGLAPPPPQQEQQLPQMPPAPPGLQGPHGPPPPPPPPPQSQQPPFQQQYPGGPTPGGFPSQPPPPGTASPGPGSKSAIRRPPPGGPATPQINTPIPYNGPTQSPNVPTHPTPDHTRNTSMMAPHPPPPQAPANSNILSDLDPERLPNHTKKIKDDWWVIFNQNVPRVLDVDLVHTLQHESVVCCVRFSSDGKYVATGCNRSAQIYDVETGEKVCVLQDDSIDMTGDLYIRSVCFSPDGQYLATGAEDKMIRVWDIATRTIRNTFSGHEQDIYSLDFSRDGRTIASGSGDRTVRLWDIETSQLLSTLSIEDGVTTVAISPDTKYVAAGSLDKSVRVWDIRGFLLERLEGPDGHKDSVYSVAFSPNGRDLVSGSLDKTIKMWELSTPRGLNNAPPKGGRCIKTFEGHRDFVLSVALTPDAQWVLSGSKDRGVQFWDPRTGSTQLMLQGHKNSVISVAPSPSISPNGGYFATGSGDMRARIWSYTRLPPPPHQ</sequence>
<evidence type="ECO:0000313" key="9">
    <source>
        <dbReference type="EMBL" id="KAK4215389.1"/>
    </source>
</evidence>
<dbReference type="InterPro" id="IPR053299">
    <property type="entry name" value="ASTRA_WD_repeat"/>
</dbReference>
<keyword evidence="2 6" id="KW-0853">WD repeat</keyword>
<evidence type="ECO:0000313" key="10">
    <source>
        <dbReference type="Proteomes" id="UP001301769"/>
    </source>
</evidence>
<evidence type="ECO:0000256" key="5">
    <source>
        <dbReference type="ARBA" id="ARBA00023163"/>
    </source>
</evidence>
<name>A0AAN6Y9Y2_9PEZI</name>
<dbReference type="PROSITE" id="PS00678">
    <property type="entry name" value="WD_REPEATS_1"/>
    <property type="match status" value="4"/>
</dbReference>
<feature type="domain" description="Transcriptional repressor Tup1 N-terminal" evidence="8">
    <location>
        <begin position="22"/>
        <end position="90"/>
    </location>
</feature>
<reference evidence="9" key="2">
    <citation type="submission" date="2023-05" db="EMBL/GenBank/DDBJ databases">
        <authorList>
            <consortium name="Lawrence Berkeley National Laboratory"/>
            <person name="Steindorff A."/>
            <person name="Hensen N."/>
            <person name="Bonometti L."/>
            <person name="Westerberg I."/>
            <person name="Brannstrom I.O."/>
            <person name="Guillou S."/>
            <person name="Cros-Aarteil S."/>
            <person name="Calhoun S."/>
            <person name="Haridas S."/>
            <person name="Kuo A."/>
            <person name="Mondo S."/>
            <person name="Pangilinan J."/>
            <person name="Riley R."/>
            <person name="Labutti K."/>
            <person name="Andreopoulos B."/>
            <person name="Lipzen A."/>
            <person name="Chen C."/>
            <person name="Yanf M."/>
            <person name="Daum C."/>
            <person name="Ng V."/>
            <person name="Clum A."/>
            <person name="Ohm R."/>
            <person name="Martin F."/>
            <person name="Silar P."/>
            <person name="Natvig D."/>
            <person name="Lalanne C."/>
            <person name="Gautier V."/>
            <person name="Ament-Velasquez S.L."/>
            <person name="Kruys A."/>
            <person name="Hutchinson M.I."/>
            <person name="Powell A.J."/>
            <person name="Barry K."/>
            <person name="Miller A.N."/>
            <person name="Grigoriev I.V."/>
            <person name="Debuchy R."/>
            <person name="Gladieux P."/>
            <person name="Thoren M.H."/>
            <person name="Johannesson H."/>
        </authorList>
    </citation>
    <scope>NUCLEOTIDE SEQUENCE</scope>
    <source>
        <strain evidence="9">PSN293</strain>
    </source>
</reference>
<feature type="region of interest" description="Disordered" evidence="7">
    <location>
        <begin position="1"/>
        <end position="22"/>
    </location>
</feature>
<dbReference type="AlphaFoldDB" id="A0AAN6Y9Y2"/>
<protein>
    <submittedName>
        <fullName evidence="9">Transcriptional repressor tup1</fullName>
    </submittedName>
</protein>
<evidence type="ECO:0000256" key="4">
    <source>
        <dbReference type="ARBA" id="ARBA00023015"/>
    </source>
</evidence>
<dbReference type="PROSITE" id="PS50082">
    <property type="entry name" value="WD_REPEATS_2"/>
    <property type="match status" value="6"/>
</dbReference>
<feature type="repeat" description="WD" evidence="6">
    <location>
        <begin position="479"/>
        <end position="520"/>
    </location>
</feature>
<dbReference type="InterPro" id="IPR036322">
    <property type="entry name" value="WD40_repeat_dom_sf"/>
</dbReference>
<feature type="compositionally biased region" description="Polar residues" evidence="7">
    <location>
        <begin position="219"/>
        <end position="238"/>
    </location>
</feature>
<evidence type="ECO:0000256" key="2">
    <source>
        <dbReference type="ARBA" id="ARBA00022574"/>
    </source>
</evidence>
<dbReference type="InterPro" id="IPR020472">
    <property type="entry name" value="WD40_PAC1"/>
</dbReference>
<keyword evidence="3" id="KW-0677">Repeat</keyword>
<accession>A0AAN6Y9Y2</accession>
<feature type="compositionally biased region" description="Low complexity" evidence="7">
    <location>
        <begin position="172"/>
        <end position="181"/>
    </location>
</feature>
<dbReference type="Proteomes" id="UP001301769">
    <property type="component" value="Unassembled WGS sequence"/>
</dbReference>
<proteinExistence type="predicted"/>
<evidence type="ECO:0000256" key="6">
    <source>
        <dbReference type="PROSITE-ProRule" id="PRU00221"/>
    </source>
</evidence>
<feature type="repeat" description="WD" evidence="6">
    <location>
        <begin position="532"/>
        <end position="573"/>
    </location>
</feature>
<feature type="region of interest" description="Disordered" evidence="7">
    <location>
        <begin position="128"/>
        <end position="272"/>
    </location>
</feature>
<keyword evidence="1" id="KW-0678">Repressor</keyword>
<evidence type="ECO:0000256" key="1">
    <source>
        <dbReference type="ARBA" id="ARBA00022491"/>
    </source>
</evidence>
<evidence type="ECO:0000259" key="8">
    <source>
        <dbReference type="Pfam" id="PF08581"/>
    </source>
</evidence>
<reference evidence="9" key="1">
    <citation type="journal article" date="2023" name="Mol. Phylogenet. Evol.">
        <title>Genome-scale phylogeny and comparative genomics of the fungal order Sordariales.</title>
        <authorList>
            <person name="Hensen N."/>
            <person name="Bonometti L."/>
            <person name="Westerberg I."/>
            <person name="Brannstrom I.O."/>
            <person name="Guillou S."/>
            <person name="Cros-Aarteil S."/>
            <person name="Calhoun S."/>
            <person name="Haridas S."/>
            <person name="Kuo A."/>
            <person name="Mondo S."/>
            <person name="Pangilinan J."/>
            <person name="Riley R."/>
            <person name="LaButti K."/>
            <person name="Andreopoulos B."/>
            <person name="Lipzen A."/>
            <person name="Chen C."/>
            <person name="Yan M."/>
            <person name="Daum C."/>
            <person name="Ng V."/>
            <person name="Clum A."/>
            <person name="Steindorff A."/>
            <person name="Ohm R.A."/>
            <person name="Martin F."/>
            <person name="Silar P."/>
            <person name="Natvig D.O."/>
            <person name="Lalanne C."/>
            <person name="Gautier V."/>
            <person name="Ament-Velasquez S.L."/>
            <person name="Kruys A."/>
            <person name="Hutchinson M.I."/>
            <person name="Powell A.J."/>
            <person name="Barry K."/>
            <person name="Miller A.N."/>
            <person name="Grigoriev I.V."/>
            <person name="Debuchy R."/>
            <person name="Gladieux P."/>
            <person name="Hiltunen Thoren M."/>
            <person name="Johannesson H."/>
        </authorList>
    </citation>
    <scope>NUCLEOTIDE SEQUENCE</scope>
    <source>
        <strain evidence="9">PSN293</strain>
    </source>
</reference>
<dbReference type="EMBL" id="MU858080">
    <property type="protein sequence ID" value="KAK4215389.1"/>
    <property type="molecule type" value="Genomic_DNA"/>
</dbReference>